<protein>
    <submittedName>
        <fullName evidence="11">3-methylcrotonyl-CoA carboxylase</fullName>
    </submittedName>
</protein>
<evidence type="ECO:0000313" key="12">
    <source>
        <dbReference type="Proteomes" id="UP000249769"/>
    </source>
</evidence>
<dbReference type="AlphaFoldDB" id="A0A2W5GXW2"/>
<dbReference type="SUPFAM" id="SSF51246">
    <property type="entry name" value="Rudiment single hybrid motif"/>
    <property type="match status" value="1"/>
</dbReference>
<dbReference type="SUPFAM" id="SSF51230">
    <property type="entry name" value="Single hybrid motif"/>
    <property type="match status" value="1"/>
</dbReference>
<keyword evidence="3 7" id="KW-0547">Nucleotide-binding</keyword>
<dbReference type="FunFam" id="3.30.470.20:FF:000028">
    <property type="entry name" value="Methylcrotonoyl-CoA carboxylase subunit alpha, mitochondrial"/>
    <property type="match status" value="1"/>
</dbReference>
<reference evidence="11 12" key="1">
    <citation type="submission" date="2017-08" db="EMBL/GenBank/DDBJ databases">
        <title>Infants hospitalized years apart are colonized by the same room-sourced microbial strains.</title>
        <authorList>
            <person name="Brooks B."/>
            <person name="Olm M.R."/>
            <person name="Firek B.A."/>
            <person name="Baker R."/>
            <person name="Thomas B.C."/>
            <person name="Morowitz M.J."/>
            <person name="Banfield J.F."/>
        </authorList>
    </citation>
    <scope>NUCLEOTIDE SEQUENCE [LARGE SCALE GENOMIC DNA]</scope>
    <source>
        <strain evidence="11">S2_009_000_R2_73</strain>
    </source>
</reference>
<feature type="domain" description="ATP-grasp" evidence="9">
    <location>
        <begin position="120"/>
        <end position="317"/>
    </location>
</feature>
<feature type="domain" description="Lipoyl-binding" evidence="8">
    <location>
        <begin position="582"/>
        <end position="661"/>
    </location>
</feature>
<dbReference type="GO" id="GO:0046872">
    <property type="term" value="F:metal ion binding"/>
    <property type="evidence" value="ECO:0007669"/>
    <property type="project" value="InterPro"/>
</dbReference>
<accession>A0A2W5GXW2</accession>
<dbReference type="InterPro" id="IPR011764">
    <property type="entry name" value="Biotin_carboxylation_dom"/>
</dbReference>
<organism evidence="11 12">
    <name type="scientific">Agrobacterium fabrum</name>
    <dbReference type="NCBI Taxonomy" id="1176649"/>
    <lineage>
        <taxon>Bacteria</taxon>
        <taxon>Pseudomonadati</taxon>
        <taxon>Pseudomonadota</taxon>
        <taxon>Alphaproteobacteria</taxon>
        <taxon>Hyphomicrobiales</taxon>
        <taxon>Rhizobiaceae</taxon>
        <taxon>Rhizobium/Agrobacterium group</taxon>
        <taxon>Agrobacterium</taxon>
        <taxon>Agrobacterium tumefaciens complex</taxon>
    </lineage>
</organism>
<dbReference type="Gene3D" id="3.30.470.20">
    <property type="entry name" value="ATP-grasp fold, B domain"/>
    <property type="match status" value="1"/>
</dbReference>
<dbReference type="FunFam" id="3.40.50.20:FF:000010">
    <property type="entry name" value="Propionyl-CoA carboxylase subunit alpha"/>
    <property type="match status" value="1"/>
</dbReference>
<dbReference type="PROSITE" id="PS50968">
    <property type="entry name" value="BIOTINYL_LIPOYL"/>
    <property type="match status" value="1"/>
</dbReference>
<dbReference type="FunFam" id="3.30.1490.20:FF:000003">
    <property type="entry name" value="acetyl-CoA carboxylase isoform X1"/>
    <property type="match status" value="1"/>
</dbReference>
<dbReference type="PANTHER" id="PTHR18866:SF33">
    <property type="entry name" value="METHYLCROTONOYL-COA CARBOXYLASE SUBUNIT ALPHA, MITOCHONDRIAL-RELATED"/>
    <property type="match status" value="1"/>
</dbReference>
<evidence type="ECO:0000256" key="4">
    <source>
        <dbReference type="ARBA" id="ARBA00022840"/>
    </source>
</evidence>
<dbReference type="InterPro" id="IPR011053">
    <property type="entry name" value="Single_hybrid_motif"/>
</dbReference>
<dbReference type="Pfam" id="PF00289">
    <property type="entry name" value="Biotin_carb_N"/>
    <property type="match status" value="1"/>
</dbReference>
<keyword evidence="2" id="KW-0436">Ligase</keyword>
<dbReference type="InterPro" id="IPR000089">
    <property type="entry name" value="Biotin_lipoyl"/>
</dbReference>
<dbReference type="InterPro" id="IPR011054">
    <property type="entry name" value="Rudment_hybrid_motif"/>
</dbReference>
<evidence type="ECO:0000313" key="11">
    <source>
        <dbReference type="EMBL" id="PZP50656.1"/>
    </source>
</evidence>
<dbReference type="InterPro" id="IPR005481">
    <property type="entry name" value="BC-like_N"/>
</dbReference>
<dbReference type="SUPFAM" id="SSF52440">
    <property type="entry name" value="PreATP-grasp domain"/>
    <property type="match status" value="1"/>
</dbReference>
<dbReference type="InterPro" id="IPR011761">
    <property type="entry name" value="ATP-grasp"/>
</dbReference>
<evidence type="ECO:0000256" key="5">
    <source>
        <dbReference type="ARBA" id="ARBA00022946"/>
    </source>
</evidence>
<dbReference type="SMART" id="SM00878">
    <property type="entry name" value="Biotin_carb_C"/>
    <property type="match status" value="1"/>
</dbReference>
<evidence type="ECO:0000256" key="6">
    <source>
        <dbReference type="ARBA" id="ARBA00023267"/>
    </source>
</evidence>
<dbReference type="InterPro" id="IPR005479">
    <property type="entry name" value="CPAse_ATP-bd"/>
</dbReference>
<dbReference type="NCBIfam" id="NF006367">
    <property type="entry name" value="PRK08591.1"/>
    <property type="match status" value="1"/>
</dbReference>
<dbReference type="Gene3D" id="3.30.700.40">
    <property type="match status" value="1"/>
</dbReference>
<gene>
    <name evidence="11" type="ORF">DI595_10720</name>
</gene>
<dbReference type="PROSITE" id="PS50979">
    <property type="entry name" value="BC"/>
    <property type="match status" value="1"/>
</dbReference>
<dbReference type="SUPFAM" id="SSF56059">
    <property type="entry name" value="Glutathione synthetase ATP-binding domain-like"/>
    <property type="match status" value="1"/>
</dbReference>
<comment type="caution">
    <text evidence="11">The sequence shown here is derived from an EMBL/GenBank/DDBJ whole genome shotgun (WGS) entry which is preliminary data.</text>
</comment>
<evidence type="ECO:0000256" key="3">
    <source>
        <dbReference type="ARBA" id="ARBA00022741"/>
    </source>
</evidence>
<name>A0A2W5GXW2_9HYPH</name>
<evidence type="ECO:0000256" key="2">
    <source>
        <dbReference type="ARBA" id="ARBA00022598"/>
    </source>
</evidence>
<dbReference type="PROSITE" id="PS00867">
    <property type="entry name" value="CPSASE_2"/>
    <property type="match status" value="1"/>
</dbReference>
<dbReference type="InterPro" id="IPR001882">
    <property type="entry name" value="Biotin_BS"/>
</dbReference>
<evidence type="ECO:0000259" key="8">
    <source>
        <dbReference type="PROSITE" id="PS50968"/>
    </source>
</evidence>
<dbReference type="InterPro" id="IPR016185">
    <property type="entry name" value="PreATP-grasp_dom_sf"/>
</dbReference>
<dbReference type="Pfam" id="PF02785">
    <property type="entry name" value="Biotin_carb_C"/>
    <property type="match status" value="1"/>
</dbReference>
<evidence type="ECO:0000259" key="10">
    <source>
        <dbReference type="PROSITE" id="PS50979"/>
    </source>
</evidence>
<proteinExistence type="predicted"/>
<dbReference type="GO" id="GO:0005524">
    <property type="term" value="F:ATP binding"/>
    <property type="evidence" value="ECO:0007669"/>
    <property type="project" value="UniProtKB-UniRule"/>
</dbReference>
<keyword evidence="6" id="KW-0092">Biotin</keyword>
<dbReference type="Proteomes" id="UP000249769">
    <property type="component" value="Unassembled WGS sequence"/>
</dbReference>
<dbReference type="InterPro" id="IPR050856">
    <property type="entry name" value="Biotin_carboxylase_complex"/>
</dbReference>
<comment type="cofactor">
    <cofactor evidence="1">
        <name>biotin</name>
        <dbReference type="ChEBI" id="CHEBI:57586"/>
    </cofactor>
</comment>
<dbReference type="PROSITE" id="PS00866">
    <property type="entry name" value="CPSASE_1"/>
    <property type="match status" value="1"/>
</dbReference>
<feature type="domain" description="Biotin carboxylation" evidence="10">
    <location>
        <begin position="1"/>
        <end position="447"/>
    </location>
</feature>
<dbReference type="FunFam" id="2.40.50.100:FF:000003">
    <property type="entry name" value="Acetyl-CoA carboxylase biotin carboxyl carrier protein"/>
    <property type="match status" value="1"/>
</dbReference>
<dbReference type="Pfam" id="PF00364">
    <property type="entry name" value="Biotin_lipoyl"/>
    <property type="match status" value="1"/>
</dbReference>
<evidence type="ECO:0000256" key="1">
    <source>
        <dbReference type="ARBA" id="ARBA00001953"/>
    </source>
</evidence>
<sequence length="665" mass="71119">MFSKILIANRGEIACRIIRTAARMGIRTVAVYSDADREAMHAALADEAIAIGPAPARSSYLDAERIIAAARASGAEAIHPGYGFLSENAAFAEACAAAGLVFIGPPPEAIRAMGGKSEAKALMAKAGVPVVPGYHGDEQGGKRLSGEADKIGYPVLLKASAGGGGKGMRIVRREHDFAAELAGAKREALAAFGSDRMLIEKYLERPRHVEIQVFADGHGNCVSLFERDCSIQRRHQKVIEEAPAPGLPDTLRQRMYEAAVAAARAIDYRGAGTVEFLLDPSGDFYFMEMNTRLQVEHPVTEFITGLDLVEWQIRVANGEALPKHWADLGISGHAIEARIYAEDPVHDFLPSTGAISHLVFPAEGTHLRIDSGIRAGDAITVHYDPMIAKLIVWDHDRPSAVRRLRLALEKLAICGVASNIAFLTRLTGLEAFAAADLDTGFIPRHEAALFAPATTGENEIALGALGLLLSRGKTQECGSQPITDPHSPWNAANAFRLNAPARETLHFIMDNQPIDLGVTHEADGFSLAIGERTIRAHGNLTDNGSFRATVTGMTRRGYFLEESGGYALFLDGEHYRISQPDPVDIADSTTHTGGLEAPMPGVIRALLREKGAAVEAGDALVVMEAMKMEHTIRAPAKGIVTAINCAEGDMVSAGAVLVDFEPEGA</sequence>
<dbReference type="InterPro" id="IPR005482">
    <property type="entry name" value="Biotin_COase_C"/>
</dbReference>
<evidence type="ECO:0000256" key="7">
    <source>
        <dbReference type="PROSITE-ProRule" id="PRU00409"/>
    </source>
</evidence>
<dbReference type="EMBL" id="QFOL01000105">
    <property type="protein sequence ID" value="PZP50656.1"/>
    <property type="molecule type" value="Genomic_DNA"/>
</dbReference>
<dbReference type="Pfam" id="PF02786">
    <property type="entry name" value="CPSase_L_D2"/>
    <property type="match status" value="1"/>
</dbReference>
<dbReference type="PROSITE" id="PS00188">
    <property type="entry name" value="BIOTIN"/>
    <property type="match status" value="1"/>
</dbReference>
<dbReference type="PROSITE" id="PS50975">
    <property type="entry name" value="ATP_GRASP"/>
    <property type="match status" value="1"/>
</dbReference>
<dbReference type="PANTHER" id="PTHR18866">
    <property type="entry name" value="CARBOXYLASE:PYRUVATE/ACETYL-COA/PROPIONYL-COA CARBOXYLASE"/>
    <property type="match status" value="1"/>
</dbReference>
<dbReference type="GO" id="GO:0016874">
    <property type="term" value="F:ligase activity"/>
    <property type="evidence" value="ECO:0007669"/>
    <property type="project" value="UniProtKB-KW"/>
</dbReference>
<keyword evidence="5" id="KW-0809">Transit peptide</keyword>
<dbReference type="Gene3D" id="2.40.50.100">
    <property type="match status" value="1"/>
</dbReference>
<keyword evidence="4 7" id="KW-0067">ATP-binding</keyword>
<evidence type="ECO:0000259" key="9">
    <source>
        <dbReference type="PROSITE" id="PS50975"/>
    </source>
</evidence>
<dbReference type="CDD" id="cd06850">
    <property type="entry name" value="biotinyl_domain"/>
    <property type="match status" value="1"/>
</dbReference>